<gene>
    <name evidence="1" type="ORF">MC45_11250</name>
</gene>
<organism evidence="1 2">
    <name type="scientific">Sphingomonas taxi</name>
    <dbReference type="NCBI Taxonomy" id="1549858"/>
    <lineage>
        <taxon>Bacteria</taxon>
        <taxon>Pseudomonadati</taxon>
        <taxon>Pseudomonadota</taxon>
        <taxon>Alphaproteobacteria</taxon>
        <taxon>Sphingomonadales</taxon>
        <taxon>Sphingomonadaceae</taxon>
        <taxon>Sphingomonas</taxon>
    </lineage>
</organism>
<dbReference type="HOGENOM" id="CLU_2496319_0_0_5"/>
<sequence length="88" mass="9517">MDVSTTPLPERIARVLAGQRISANAGGDAESAGEQVDLAWRDYLADARAVLRTLREPDRKMAAAGDPAVWERMVLAAIEESKPETVVL</sequence>
<dbReference type="EMBL" id="CP009571">
    <property type="protein sequence ID" value="AIT06852.1"/>
    <property type="molecule type" value="Genomic_DNA"/>
</dbReference>
<dbReference type="RefSeq" id="WP_038663103.1">
    <property type="nucleotide sequence ID" value="NZ_CP009571.1"/>
</dbReference>
<dbReference type="AlphaFoldDB" id="A0A097EH10"/>
<keyword evidence="2" id="KW-1185">Reference proteome</keyword>
<dbReference type="Proteomes" id="UP000033200">
    <property type="component" value="Chromosome"/>
</dbReference>
<evidence type="ECO:0000313" key="2">
    <source>
        <dbReference type="Proteomes" id="UP000033200"/>
    </source>
</evidence>
<protein>
    <submittedName>
        <fullName evidence="1">Uncharacterized protein</fullName>
    </submittedName>
</protein>
<name>A0A097EH10_9SPHN</name>
<accession>A0A097EH10</accession>
<dbReference type="eggNOG" id="ENOG50317SA">
    <property type="taxonomic scope" value="Bacteria"/>
</dbReference>
<evidence type="ECO:0000313" key="1">
    <source>
        <dbReference type="EMBL" id="AIT06852.1"/>
    </source>
</evidence>
<reference evidence="1 2" key="1">
    <citation type="submission" date="2014-09" db="EMBL/GenBank/DDBJ databases">
        <title>Using Illumina technology Improving SMRT sequencing Genome Assembly by RASTools.</title>
        <authorList>
            <person name="Zhou Y."/>
            <person name="Ma T."/>
            <person name="Liu T."/>
        </authorList>
    </citation>
    <scope>NUCLEOTIDE SEQUENCE [LARGE SCALE GENOMIC DNA]</scope>
    <source>
        <strain evidence="1 2">ATCC 55669</strain>
    </source>
</reference>
<dbReference type="KEGG" id="stax:MC45_11250"/>
<proteinExistence type="predicted"/>